<sequence>MSLILPAMTSAPEAKTMARRVTACLMSLARVADSARTLAASSGSRAMRPRTPSEWTAAPGPRVTPGNSASRCRITLSLPATASARTRRLRMSKATRPGRTSTTITSFAGSSRAAAATAATWPRSALLKSISSIQKVVFSSRSHSIVFPPFLRHGYRDIICFSWNL</sequence>
<evidence type="ECO:0000256" key="1">
    <source>
        <dbReference type="SAM" id="MobiDB-lite"/>
    </source>
</evidence>
<accession>A0ABY3N1V4</accession>
<protein>
    <submittedName>
        <fullName evidence="2">Uncharacterized protein</fullName>
    </submittedName>
</protein>
<evidence type="ECO:0000313" key="3">
    <source>
        <dbReference type="Proteomes" id="UP000322283"/>
    </source>
</evidence>
<dbReference type="EMBL" id="VCDX01000041">
    <property type="protein sequence ID" value="TYL06484.1"/>
    <property type="molecule type" value="Genomic_DNA"/>
</dbReference>
<organism evidence="2 3">
    <name type="scientific">Neomoorella thermoacetica</name>
    <name type="common">Clostridium thermoaceticum</name>
    <dbReference type="NCBI Taxonomy" id="1525"/>
    <lineage>
        <taxon>Bacteria</taxon>
        <taxon>Bacillati</taxon>
        <taxon>Bacillota</taxon>
        <taxon>Clostridia</taxon>
        <taxon>Neomoorellales</taxon>
        <taxon>Neomoorellaceae</taxon>
        <taxon>Neomoorella</taxon>
    </lineage>
</organism>
<gene>
    <name evidence="2" type="ORF">MTAT_30160</name>
</gene>
<comment type="caution">
    <text evidence="2">The sequence shown here is derived from an EMBL/GenBank/DDBJ whole genome shotgun (WGS) entry which is preliminary data.</text>
</comment>
<feature type="region of interest" description="Disordered" evidence="1">
    <location>
        <begin position="40"/>
        <end position="68"/>
    </location>
</feature>
<reference evidence="2 3" key="1">
    <citation type="submission" date="2019-05" db="EMBL/GenBank/DDBJ databases">
        <title>Genome sequence of Moorella thermoacetica ATCC 33924.</title>
        <authorList>
            <person name="Poehlein A."/>
            <person name="Bengelsdorf F.R."/>
            <person name="Duerre P."/>
            <person name="Daniel R."/>
        </authorList>
    </citation>
    <scope>NUCLEOTIDE SEQUENCE [LARGE SCALE GENOMIC DNA]</scope>
    <source>
        <strain evidence="2 3">ATCC 33924</strain>
    </source>
</reference>
<name>A0ABY3N1V4_NEOTH</name>
<evidence type="ECO:0000313" key="2">
    <source>
        <dbReference type="EMBL" id="TYL06484.1"/>
    </source>
</evidence>
<dbReference type="Proteomes" id="UP000322283">
    <property type="component" value="Unassembled WGS sequence"/>
</dbReference>
<proteinExistence type="predicted"/>
<keyword evidence="3" id="KW-1185">Reference proteome</keyword>